<sequence>MKLRKKLLMGIVTLALINIPGGIVKGANENIIEIEDGENIINGKRWFYKDGEILTGLQTHNEKTAFYLDGGGVAKEWKEIDGKQYYFLVNGSTIQGIHIIKDIPYGFNKDGSLAISEVTPEYVTDENGIAQLGWQSVEGNDYYFFNDGIKAIGIQEIDGVTYAFNEDSTLAKLKTTTEYVTDENGIVQLGWQTVGDNTYYFSSDLSKATGIQEIDGQQYGFNEDGSLARNQSIGIYQLDENGIVKLGWQIVDGKKYYFTDEGLINDGIHTINEVKYGFKDGTLVTNGHVGIYKTDIEGKITGKLPVDRENFQTHIIDKLDTFGWNENGVYEAIRYKYKYKNISSQGDTIDNAIYLINNGKTSCYGYAALAYHMWLAMGYDARYIVGTGRLGGEHAWIAVKLPEGWSYYDTMYMATPYTKSQLVNMGYKWNIEF</sequence>
<evidence type="ECO:0000313" key="2">
    <source>
        <dbReference type="Proteomes" id="UP000188637"/>
    </source>
</evidence>
<gene>
    <name evidence="1" type="ORF">AN640_08720</name>
</gene>
<comment type="caution">
    <text evidence="1">The sequence shown here is derived from an EMBL/GenBank/DDBJ whole genome shotgun (WGS) entry which is preliminary data.</text>
</comment>
<reference evidence="1" key="1">
    <citation type="submission" date="2016-08" db="EMBL/GenBank/DDBJ databases">
        <authorList>
            <person name="Ngugi D.K."/>
            <person name="Miyake S."/>
            <person name="Stingl U."/>
        </authorList>
    </citation>
    <scope>NUCLEOTIDE SEQUENCE</scope>
    <source>
        <strain evidence="1">SCG-D08WGA-EpuloA1</strain>
    </source>
</reference>
<protein>
    <submittedName>
        <fullName evidence="1">Uncharacterized protein</fullName>
    </submittedName>
</protein>
<name>A0ACC8XCY1_9FIRM</name>
<accession>A0ACC8XCY1</accession>
<dbReference type="EMBL" id="LJHD01000237">
    <property type="protein sequence ID" value="ONI40471.1"/>
    <property type="molecule type" value="Genomic_DNA"/>
</dbReference>
<evidence type="ECO:0000313" key="1">
    <source>
        <dbReference type="EMBL" id="ONI40471.1"/>
    </source>
</evidence>
<proteinExistence type="predicted"/>
<dbReference type="Proteomes" id="UP000188637">
    <property type="component" value="Unassembled WGS sequence"/>
</dbReference>
<organism evidence="1 2">
    <name type="scientific">Candidatus Epulonipiscium fishelsonii</name>
    <dbReference type="NCBI Taxonomy" id="77094"/>
    <lineage>
        <taxon>Bacteria</taxon>
        <taxon>Bacillati</taxon>
        <taxon>Bacillota</taxon>
        <taxon>Clostridia</taxon>
        <taxon>Lachnospirales</taxon>
        <taxon>Lachnospiraceae</taxon>
        <taxon>Candidatus Epulonipiscium</taxon>
    </lineage>
</organism>
<keyword evidence="2" id="KW-1185">Reference proteome</keyword>